<evidence type="ECO:0000313" key="3">
    <source>
        <dbReference type="Proteomes" id="UP001206595"/>
    </source>
</evidence>
<keyword evidence="1" id="KW-0472">Membrane</keyword>
<dbReference type="AlphaFoldDB" id="A0AAD5H9V9"/>
<organism evidence="2 3">
    <name type="scientific">Umbelopsis ramanniana AG</name>
    <dbReference type="NCBI Taxonomy" id="1314678"/>
    <lineage>
        <taxon>Eukaryota</taxon>
        <taxon>Fungi</taxon>
        <taxon>Fungi incertae sedis</taxon>
        <taxon>Mucoromycota</taxon>
        <taxon>Mucoromycotina</taxon>
        <taxon>Umbelopsidomycetes</taxon>
        <taxon>Umbelopsidales</taxon>
        <taxon>Umbelopsidaceae</taxon>
        <taxon>Umbelopsis</taxon>
    </lineage>
</organism>
<keyword evidence="3" id="KW-1185">Reference proteome</keyword>
<gene>
    <name evidence="2" type="ORF">K450DRAFT_257254</name>
</gene>
<reference evidence="2" key="1">
    <citation type="submission" date="2021-06" db="EMBL/GenBank/DDBJ databases">
        <authorList>
            <consortium name="DOE Joint Genome Institute"/>
            <person name="Mondo S.J."/>
            <person name="Amses K.R."/>
            <person name="Simmons D.R."/>
            <person name="Longcore J.E."/>
            <person name="Seto K."/>
            <person name="Alves G.H."/>
            <person name="Bonds A.E."/>
            <person name="Quandt C.A."/>
            <person name="Davis W.J."/>
            <person name="Chang Y."/>
            <person name="Letcher P.M."/>
            <person name="Powell M.J."/>
            <person name="Kuo A."/>
            <person name="Labutti K."/>
            <person name="Pangilinan J."/>
            <person name="Andreopoulos W."/>
            <person name="Tritt A."/>
            <person name="Riley R."/>
            <person name="Hundley H."/>
            <person name="Johnson J."/>
            <person name="Lipzen A."/>
            <person name="Barry K."/>
            <person name="Berbee M.L."/>
            <person name="Buchler N.E."/>
            <person name="Grigoriev I.V."/>
            <person name="Spatafora J.W."/>
            <person name="Stajich J.E."/>
            <person name="James T.Y."/>
        </authorList>
    </citation>
    <scope>NUCLEOTIDE SEQUENCE</scope>
    <source>
        <strain evidence="2">AG</strain>
    </source>
</reference>
<reference evidence="2" key="2">
    <citation type="journal article" date="2022" name="Proc. Natl. Acad. Sci. U.S.A.">
        <title>Diploid-dominant life cycles characterize the early evolution of Fungi.</title>
        <authorList>
            <person name="Amses K.R."/>
            <person name="Simmons D.R."/>
            <person name="Longcore J.E."/>
            <person name="Mondo S.J."/>
            <person name="Seto K."/>
            <person name="Jeronimo G.H."/>
            <person name="Bonds A.E."/>
            <person name="Quandt C.A."/>
            <person name="Davis W.J."/>
            <person name="Chang Y."/>
            <person name="Federici B.A."/>
            <person name="Kuo A."/>
            <person name="LaButti K."/>
            <person name="Pangilinan J."/>
            <person name="Andreopoulos W."/>
            <person name="Tritt A."/>
            <person name="Riley R."/>
            <person name="Hundley H."/>
            <person name="Johnson J."/>
            <person name="Lipzen A."/>
            <person name="Barry K."/>
            <person name="Lang B.F."/>
            <person name="Cuomo C.A."/>
            <person name="Buchler N.E."/>
            <person name="Grigoriev I.V."/>
            <person name="Spatafora J.W."/>
            <person name="Stajich J.E."/>
            <person name="James T.Y."/>
        </authorList>
    </citation>
    <scope>NUCLEOTIDE SEQUENCE</scope>
    <source>
        <strain evidence="2">AG</strain>
    </source>
</reference>
<dbReference type="EMBL" id="MU620957">
    <property type="protein sequence ID" value="KAI8576332.1"/>
    <property type="molecule type" value="Genomic_DNA"/>
</dbReference>
<keyword evidence="1" id="KW-0812">Transmembrane</keyword>
<dbReference type="GeneID" id="75916978"/>
<accession>A0AAD5H9V9</accession>
<sequence>MISTNLTIIANEMKKFSFDRYSSHKARIPDMTFKRQNTLYVVLTFSLSAVAPLVQLIYHA</sequence>
<proteinExistence type="predicted"/>
<dbReference type="Proteomes" id="UP001206595">
    <property type="component" value="Unassembled WGS sequence"/>
</dbReference>
<dbReference type="RefSeq" id="XP_051441336.1">
    <property type="nucleotide sequence ID" value="XM_051591635.1"/>
</dbReference>
<name>A0AAD5H9V9_UMBRA</name>
<evidence type="ECO:0000256" key="1">
    <source>
        <dbReference type="SAM" id="Phobius"/>
    </source>
</evidence>
<protein>
    <submittedName>
        <fullName evidence="2">Uncharacterized protein</fullName>
    </submittedName>
</protein>
<keyword evidence="1" id="KW-1133">Transmembrane helix</keyword>
<evidence type="ECO:0000313" key="2">
    <source>
        <dbReference type="EMBL" id="KAI8576332.1"/>
    </source>
</evidence>
<comment type="caution">
    <text evidence="2">The sequence shown here is derived from an EMBL/GenBank/DDBJ whole genome shotgun (WGS) entry which is preliminary data.</text>
</comment>
<feature type="transmembrane region" description="Helical" evidence="1">
    <location>
        <begin position="37"/>
        <end position="58"/>
    </location>
</feature>